<gene>
    <name evidence="1" type="primary">96</name>
    <name evidence="1" type="ORF">HOBO_96</name>
</gene>
<evidence type="ECO:0000313" key="2">
    <source>
        <dbReference type="Proteomes" id="UP000264065"/>
    </source>
</evidence>
<dbReference type="EMBL" id="MH638309">
    <property type="protein sequence ID" value="AXQ67041.1"/>
    <property type="molecule type" value="Genomic_DNA"/>
</dbReference>
<protein>
    <submittedName>
        <fullName evidence="1">Tail assembly chaperone</fullName>
    </submittedName>
</protein>
<dbReference type="Proteomes" id="UP000264065">
    <property type="component" value="Segment"/>
</dbReference>
<organism evidence="1 2">
    <name type="scientific">Bacillus phage Hobo</name>
    <dbReference type="NCBI Taxonomy" id="2301683"/>
    <lineage>
        <taxon>Viruses</taxon>
        <taxon>Duplodnaviria</taxon>
        <taxon>Heunggongvirae</taxon>
        <taxon>Uroviricota</taxon>
        <taxon>Caudoviricetes</taxon>
        <taxon>Herelleviridae</taxon>
        <taxon>Bastillevirinae</taxon>
        <taxon>Caeruleovirus</taxon>
        <taxon>Caeruleovirus BM15</taxon>
    </lineage>
</organism>
<evidence type="ECO:0000313" key="1">
    <source>
        <dbReference type="EMBL" id="AXQ67041.1"/>
    </source>
</evidence>
<sequence length="347" mass="39550">MAEDLQKDIVHLQEQSPERVEAEKKAEERAVVDRIIRGVNDTFVKDYDLPEYDMKFTIKIKAPNAIDSGKIHARASAYLSGMNNYASDYISTVFQTLAAIRVNGIDVPDVLAKDEDIYNLDVLFIIGRDYAEWLGTFADKVQKFGGLKQLARTTYMRNLWALMTKFEVLPTNEDFRKLSHAQIDLMIYSMEEDYRQAELARKGLQVDSEHYDNSFDEEVWSKDVGDWDVLKEGHDPDKIAKQVEALTRAEDLKNLGTKFEGLDEYNAHLEAGGKTARETAVEQVINKNLADAYEKAQRIAKAGKSTLVDDAYIAGESEENTDLDKEAMDKAIRMFNQQDDDDEYTEL</sequence>
<proteinExistence type="predicted"/>
<name>A0A385E5G4_9CAUD</name>
<reference evidence="2" key="1">
    <citation type="submission" date="2018-07" db="EMBL/GenBank/DDBJ databases">
        <authorList>
            <person name="Gresham K."/>
            <person name="Islam N."/>
            <person name="Johnson A."/>
            <person name="Findley A."/>
            <person name="Wiedemeier A."/>
        </authorList>
    </citation>
    <scope>NUCLEOTIDE SEQUENCE [LARGE SCALE GENOMIC DNA]</scope>
</reference>
<accession>A0A385E5G4</accession>